<dbReference type="eggNOG" id="ENOG5032RMG">
    <property type="taxonomic scope" value="Bacteria"/>
</dbReference>
<dbReference type="GO" id="GO:0003677">
    <property type="term" value="F:DNA binding"/>
    <property type="evidence" value="ECO:0007669"/>
    <property type="project" value="InterPro"/>
</dbReference>
<comment type="caution">
    <text evidence="1">The sequence shown here is derived from an EMBL/GenBank/DDBJ whole genome shotgun (WGS) entry which is preliminary data.</text>
</comment>
<dbReference type="AlphaFoldDB" id="A0A059KH00"/>
<reference evidence="1 2" key="1">
    <citation type="journal article" date="2014" name="FEMS Microbiol. Ecol.">
        <title>Sphaerotilus natans encrusted with nanoball-shaped Fe(III) oxide minerals formed by nitrate-reducing mixotrophic Fe(II) oxidation.</title>
        <authorList>
            <person name="Park S."/>
            <person name="Kim D.H."/>
            <person name="Lee J.H."/>
            <person name="Hur H.G."/>
        </authorList>
    </citation>
    <scope>NUCLEOTIDE SEQUENCE [LARGE SCALE GENOMIC DNA]</scope>
    <source>
        <strain evidence="1 2">DSM 6575</strain>
    </source>
</reference>
<protein>
    <submittedName>
        <fullName evidence="1">Arsenical resistance operon trans-acting repressor ArsD</fullName>
    </submittedName>
</protein>
<proteinExistence type="predicted"/>
<dbReference type="Gene3D" id="3.40.30.10">
    <property type="entry name" value="Glutaredoxin"/>
    <property type="match status" value="1"/>
</dbReference>
<dbReference type="STRING" id="34103.SAMN05421778_12942"/>
<evidence type="ECO:0000313" key="1">
    <source>
        <dbReference type="EMBL" id="KDB50731.1"/>
    </source>
</evidence>
<name>A0A059KH00_9BURK</name>
<dbReference type="Proteomes" id="UP000026714">
    <property type="component" value="Unassembled WGS sequence"/>
</dbReference>
<dbReference type="Pfam" id="PF06953">
    <property type="entry name" value="ArsD"/>
    <property type="match status" value="1"/>
</dbReference>
<gene>
    <name evidence="1" type="ORF">X805_37180</name>
</gene>
<organism evidence="1 2">
    <name type="scientific">Sphaerotilus natans subsp. natans DSM 6575</name>
    <dbReference type="NCBI Taxonomy" id="1286631"/>
    <lineage>
        <taxon>Bacteria</taxon>
        <taxon>Pseudomonadati</taxon>
        <taxon>Pseudomonadota</taxon>
        <taxon>Betaproteobacteria</taxon>
        <taxon>Burkholderiales</taxon>
        <taxon>Sphaerotilaceae</taxon>
        <taxon>Sphaerotilus</taxon>
    </lineage>
</organism>
<dbReference type="GO" id="GO:0045892">
    <property type="term" value="P:negative regulation of DNA-templated transcription"/>
    <property type="evidence" value="ECO:0007669"/>
    <property type="project" value="InterPro"/>
</dbReference>
<keyword evidence="2" id="KW-1185">Reference proteome</keyword>
<dbReference type="PATRIC" id="fig|1286631.3.peg.3621"/>
<dbReference type="NCBIfam" id="NF033727">
    <property type="entry name" value="chaperon_ArsD"/>
    <property type="match status" value="1"/>
</dbReference>
<evidence type="ECO:0000313" key="2">
    <source>
        <dbReference type="Proteomes" id="UP000026714"/>
    </source>
</evidence>
<dbReference type="EMBL" id="AZRA01000118">
    <property type="protein sequence ID" value="KDB50731.1"/>
    <property type="molecule type" value="Genomic_DNA"/>
</dbReference>
<sequence length="128" mass="13418">MNAMSRLEVFEPAMCCPTGVCGIEVDPVLVQFNADLQALEASGVTVSRHSLSHDAAAFTAQPLVLREMEAGMDRLPVVMLDGLILSTGLYPTLAQMQQRIARAAALAAKPRIKLGSGGDCGCAPGQCC</sequence>
<dbReference type="GO" id="GO:0046685">
    <property type="term" value="P:response to arsenic-containing substance"/>
    <property type="evidence" value="ECO:0007669"/>
    <property type="project" value="InterPro"/>
</dbReference>
<accession>A0A059KH00</accession>
<dbReference type="InterPro" id="IPR010712">
    <property type="entry name" value="Arsenical-R_ArsD"/>
</dbReference>